<dbReference type="GO" id="GO:0005506">
    <property type="term" value="F:iron ion binding"/>
    <property type="evidence" value="ECO:0007669"/>
    <property type="project" value="InterPro"/>
</dbReference>
<evidence type="ECO:0000256" key="1">
    <source>
        <dbReference type="ARBA" id="ARBA00001961"/>
    </source>
</evidence>
<evidence type="ECO:0000259" key="4">
    <source>
        <dbReference type="SMART" id="SM00702"/>
    </source>
</evidence>
<dbReference type="GO" id="GO:0051213">
    <property type="term" value="F:dioxygenase activity"/>
    <property type="evidence" value="ECO:0007669"/>
    <property type="project" value="UniProtKB-KW"/>
</dbReference>
<comment type="cofactor">
    <cofactor evidence="1">
        <name>L-ascorbate</name>
        <dbReference type="ChEBI" id="CHEBI:38290"/>
    </cofactor>
</comment>
<accession>A0A077NHH5</accession>
<evidence type="ECO:0000256" key="2">
    <source>
        <dbReference type="ARBA" id="ARBA00022964"/>
    </source>
</evidence>
<gene>
    <name evidence="5" type="ORF">XBP1_2880045</name>
</gene>
<sequence length="221" mass="25407">MAEVLNLNALKRMKLNHDPSPWAMCDNTFQKTISADMFPVSHWTYHSQRQLAEALGKTGSDEWYQHNVKTRPLLELGETEPYAPDELADIWLVVAGDLLSDDYRECISDVSEYDVSKLQFQAHFWEFGPGSFFQPHVDKPHKIVTHLMYLTDDWVPEMGGCLQLLRSADPKDVVVEIAPKKNTSAIIRRTDSAWHAVTSIPKEIQSVRKVLQVWFWDKPVV</sequence>
<dbReference type="HOGENOM" id="CLU_106281_0_0_6"/>
<proteinExistence type="predicted"/>
<organism evidence="5">
    <name type="scientific">Xenorhabdus bovienii str. puntauvense</name>
    <dbReference type="NCBI Taxonomy" id="1398201"/>
    <lineage>
        <taxon>Bacteria</taxon>
        <taxon>Pseudomonadati</taxon>
        <taxon>Pseudomonadota</taxon>
        <taxon>Gammaproteobacteria</taxon>
        <taxon>Enterobacterales</taxon>
        <taxon>Morganellaceae</taxon>
        <taxon>Xenorhabdus</taxon>
    </lineage>
</organism>
<dbReference type="InterPro" id="IPR044862">
    <property type="entry name" value="Pro_4_hyd_alph_FE2OG_OXY"/>
</dbReference>
<evidence type="ECO:0000256" key="3">
    <source>
        <dbReference type="ARBA" id="ARBA00023002"/>
    </source>
</evidence>
<reference evidence="5" key="1">
    <citation type="submission" date="2013-07" db="EMBL/GenBank/DDBJ databases">
        <title>Sub-species coevolution in mutualistic symbiosis.</title>
        <authorList>
            <person name="Murfin K."/>
            <person name="Klassen J."/>
            <person name="Lee M."/>
            <person name="Forst S."/>
            <person name="Stock P."/>
            <person name="Goodrich-Blair H."/>
        </authorList>
    </citation>
    <scope>NUCLEOTIDE SEQUENCE [LARGE SCALE GENOMIC DNA]</scope>
    <source>
        <strain evidence="5">Puntauvense</strain>
    </source>
</reference>
<keyword evidence="2" id="KW-0223">Dioxygenase</keyword>
<dbReference type="SMART" id="SM00702">
    <property type="entry name" value="P4Hc"/>
    <property type="match status" value="1"/>
</dbReference>
<keyword evidence="3" id="KW-0560">Oxidoreductase</keyword>
<dbReference type="GO" id="GO:0016705">
    <property type="term" value="F:oxidoreductase activity, acting on paired donors, with incorporation or reduction of molecular oxygen"/>
    <property type="evidence" value="ECO:0007669"/>
    <property type="project" value="InterPro"/>
</dbReference>
<dbReference type="Pfam" id="PF13640">
    <property type="entry name" value="2OG-FeII_Oxy_3"/>
    <property type="match status" value="1"/>
</dbReference>
<evidence type="ECO:0000313" key="5">
    <source>
        <dbReference type="EMBL" id="CDG97942.1"/>
    </source>
</evidence>
<feature type="domain" description="Prolyl 4-hydroxylase alpha subunit" evidence="4">
    <location>
        <begin position="38"/>
        <end position="216"/>
    </location>
</feature>
<name>A0A077NHH5_XENBV</name>
<comment type="caution">
    <text evidence="5">The sequence shown here is derived from an EMBL/GenBank/DDBJ whole genome shotgun (WGS) entry which is preliminary data.</text>
</comment>
<dbReference type="Gene3D" id="2.60.120.620">
    <property type="entry name" value="q2cbj1_9rhob like domain"/>
    <property type="match status" value="1"/>
</dbReference>
<dbReference type="Proteomes" id="UP000028511">
    <property type="component" value="Unassembled WGS sequence"/>
</dbReference>
<dbReference type="GO" id="GO:0031418">
    <property type="term" value="F:L-ascorbic acid binding"/>
    <property type="evidence" value="ECO:0007669"/>
    <property type="project" value="InterPro"/>
</dbReference>
<protein>
    <submittedName>
        <fullName evidence="5">Putative Oxidoreductase, 2OG-Fe(II) oxygenase family</fullName>
    </submittedName>
</protein>
<dbReference type="AlphaFoldDB" id="A0A077NHH5"/>
<dbReference type="InterPro" id="IPR006620">
    <property type="entry name" value="Pro_4_hyd_alph"/>
</dbReference>
<dbReference type="RefSeq" id="WP_038218475.1">
    <property type="nucleotide sequence ID" value="NZ_CAWLWN010000244.1"/>
</dbReference>
<dbReference type="EMBL" id="CBSW010000210">
    <property type="protein sequence ID" value="CDG97942.1"/>
    <property type="molecule type" value="Genomic_DNA"/>
</dbReference>